<keyword evidence="5" id="KW-1185">Reference proteome</keyword>
<evidence type="ECO:0000313" key="5">
    <source>
        <dbReference type="Proteomes" id="UP001177140"/>
    </source>
</evidence>
<organism evidence="4 5">
    <name type="scientific">Papaver nudicaule</name>
    <name type="common">Iceland poppy</name>
    <dbReference type="NCBI Taxonomy" id="74823"/>
    <lineage>
        <taxon>Eukaryota</taxon>
        <taxon>Viridiplantae</taxon>
        <taxon>Streptophyta</taxon>
        <taxon>Embryophyta</taxon>
        <taxon>Tracheophyta</taxon>
        <taxon>Spermatophyta</taxon>
        <taxon>Magnoliopsida</taxon>
        <taxon>Ranunculales</taxon>
        <taxon>Papaveraceae</taxon>
        <taxon>Papaveroideae</taxon>
        <taxon>Papaver</taxon>
    </lineage>
</organism>
<evidence type="ECO:0000259" key="3">
    <source>
        <dbReference type="Pfam" id="PF08718"/>
    </source>
</evidence>
<dbReference type="PANTHER" id="PTHR10219">
    <property type="entry name" value="GLYCOLIPID TRANSFER PROTEIN-RELATED"/>
    <property type="match status" value="1"/>
</dbReference>
<dbReference type="Proteomes" id="UP001177140">
    <property type="component" value="Unassembled WGS sequence"/>
</dbReference>
<reference evidence="4" key="1">
    <citation type="submission" date="2022-03" db="EMBL/GenBank/DDBJ databases">
        <title>A functionally conserved STORR gene fusion in Papaver species that diverged 16.8 million years ago.</title>
        <authorList>
            <person name="Catania T."/>
        </authorList>
    </citation>
    <scope>NUCLEOTIDE SEQUENCE</scope>
    <source>
        <strain evidence="4">S-191538</strain>
    </source>
</reference>
<dbReference type="InterPro" id="IPR036497">
    <property type="entry name" value="GLTP_sf"/>
</dbReference>
<dbReference type="InterPro" id="IPR014830">
    <property type="entry name" value="Glycolipid_transfer_prot_dom"/>
</dbReference>
<keyword evidence="2" id="KW-0813">Transport</keyword>
<feature type="domain" description="Glycolipid transfer protein" evidence="3">
    <location>
        <begin position="26"/>
        <end position="168"/>
    </location>
</feature>
<evidence type="ECO:0000256" key="1">
    <source>
        <dbReference type="ARBA" id="ARBA00007148"/>
    </source>
</evidence>
<dbReference type="GO" id="GO:0005829">
    <property type="term" value="C:cytosol"/>
    <property type="evidence" value="ECO:0007669"/>
    <property type="project" value="TreeGrafter"/>
</dbReference>
<dbReference type="GO" id="GO:1902387">
    <property type="term" value="F:ceramide 1-phosphate binding"/>
    <property type="evidence" value="ECO:0007669"/>
    <property type="project" value="TreeGrafter"/>
</dbReference>
<proteinExistence type="inferred from homology"/>
<dbReference type="AlphaFoldDB" id="A0AA41VJY2"/>
<name>A0AA41VJY2_PAPNU</name>
<dbReference type="Gene3D" id="1.10.3520.10">
    <property type="entry name" value="Glycolipid transfer protein"/>
    <property type="match status" value="1"/>
</dbReference>
<gene>
    <name evidence="4" type="ORF">MKW94_025702</name>
</gene>
<comment type="similarity">
    <text evidence="1">Belongs to the GLTP family.</text>
</comment>
<sequence length="205" mass="22648">MPTLMGKMSLAFKDLAASTVNGEDMELKPFAQACSLIASLVQHLGPLFGFGVKDLTKKVANINAASKSFRTLISMLEADIERNSVRTVGSHSRNLLRFKRAIEMLKILFEQIVAANFDDEGDNSLVAQLLETYSEVFDQHHGRAIKASVSKYVSLIVPTKAQFLVKLEEDEASIVAKMKIIVEAATLVIQYIDNLFVSRGLGLDW</sequence>
<dbReference type="EMBL" id="JAJJMA010235906">
    <property type="protein sequence ID" value="MCL7042488.1"/>
    <property type="molecule type" value="Genomic_DNA"/>
</dbReference>
<dbReference type="GO" id="GO:0016020">
    <property type="term" value="C:membrane"/>
    <property type="evidence" value="ECO:0007669"/>
    <property type="project" value="TreeGrafter"/>
</dbReference>
<dbReference type="GO" id="GO:1902388">
    <property type="term" value="F:ceramide 1-phosphate transfer activity"/>
    <property type="evidence" value="ECO:0007669"/>
    <property type="project" value="TreeGrafter"/>
</dbReference>
<dbReference type="FunFam" id="1.10.3520.10:FF:000005">
    <property type="entry name" value="Accelerated cell death 11"/>
    <property type="match status" value="1"/>
</dbReference>
<evidence type="ECO:0000313" key="4">
    <source>
        <dbReference type="EMBL" id="MCL7042488.1"/>
    </source>
</evidence>
<dbReference type="SUPFAM" id="SSF110004">
    <property type="entry name" value="Glycolipid transfer protein, GLTP"/>
    <property type="match status" value="1"/>
</dbReference>
<accession>A0AA41VJY2</accession>
<evidence type="ECO:0000256" key="2">
    <source>
        <dbReference type="ARBA" id="ARBA00022448"/>
    </source>
</evidence>
<comment type="caution">
    <text evidence="4">The sequence shown here is derived from an EMBL/GenBank/DDBJ whole genome shotgun (WGS) entry which is preliminary data.</text>
</comment>
<protein>
    <recommendedName>
        <fullName evidence="3">Glycolipid transfer protein domain-containing protein</fullName>
    </recommendedName>
</protein>
<dbReference type="Pfam" id="PF08718">
    <property type="entry name" value="GLTP"/>
    <property type="match status" value="1"/>
</dbReference>
<dbReference type="PANTHER" id="PTHR10219:SF43">
    <property type="entry name" value="GLYCOLIPID TRANSFER PROTEIN DOMAIN-CONTAINING PROTEIN"/>
    <property type="match status" value="1"/>
</dbReference>